<dbReference type="Proteomes" id="UP000499080">
    <property type="component" value="Unassembled WGS sequence"/>
</dbReference>
<dbReference type="InterPro" id="IPR036397">
    <property type="entry name" value="RNaseH_sf"/>
</dbReference>
<dbReference type="Gene3D" id="3.30.420.10">
    <property type="entry name" value="Ribonuclease H-like superfamily/Ribonuclease H"/>
    <property type="match status" value="1"/>
</dbReference>
<sequence>MHRKKRGAFALQHKHWTLEHLKKVPFSDESRFLLHRNDGRWCTRLETSENKLPETIVGCHQSVGGSVMVWVMFPWQNLGPLIPVECTLNSCAYLSIVANQIHHYMATVYPANDGVFQQDNATCHVSKSVRTWFEEHDEEFQ</sequence>
<dbReference type="EMBL" id="BGPR01004410">
    <property type="protein sequence ID" value="GBM99369.1"/>
    <property type="molecule type" value="Genomic_DNA"/>
</dbReference>
<dbReference type="AlphaFoldDB" id="A0A4Y2KC32"/>
<accession>A0A4Y2KC32</accession>
<protein>
    <recommendedName>
        <fullName evidence="3">Tc1-like transposase DDE domain-containing protein</fullName>
    </recommendedName>
</protein>
<evidence type="ECO:0008006" key="3">
    <source>
        <dbReference type="Google" id="ProtNLM"/>
    </source>
</evidence>
<proteinExistence type="predicted"/>
<organism evidence="1 2">
    <name type="scientific">Araneus ventricosus</name>
    <name type="common">Orbweaver spider</name>
    <name type="synonym">Epeira ventricosa</name>
    <dbReference type="NCBI Taxonomy" id="182803"/>
    <lineage>
        <taxon>Eukaryota</taxon>
        <taxon>Metazoa</taxon>
        <taxon>Ecdysozoa</taxon>
        <taxon>Arthropoda</taxon>
        <taxon>Chelicerata</taxon>
        <taxon>Arachnida</taxon>
        <taxon>Araneae</taxon>
        <taxon>Araneomorphae</taxon>
        <taxon>Entelegynae</taxon>
        <taxon>Araneoidea</taxon>
        <taxon>Araneidae</taxon>
        <taxon>Araneus</taxon>
    </lineage>
</organism>
<name>A0A4Y2KC32_ARAVE</name>
<dbReference type="OrthoDB" id="4843387at2759"/>
<dbReference type="GO" id="GO:0003676">
    <property type="term" value="F:nucleic acid binding"/>
    <property type="evidence" value="ECO:0007669"/>
    <property type="project" value="InterPro"/>
</dbReference>
<evidence type="ECO:0000313" key="1">
    <source>
        <dbReference type="EMBL" id="GBM99369.1"/>
    </source>
</evidence>
<keyword evidence="2" id="KW-1185">Reference proteome</keyword>
<evidence type="ECO:0000313" key="2">
    <source>
        <dbReference type="Proteomes" id="UP000499080"/>
    </source>
</evidence>
<reference evidence="1 2" key="1">
    <citation type="journal article" date="2019" name="Sci. Rep.">
        <title>Orb-weaving spider Araneus ventricosus genome elucidates the spidroin gene catalogue.</title>
        <authorList>
            <person name="Kono N."/>
            <person name="Nakamura H."/>
            <person name="Ohtoshi R."/>
            <person name="Moran D.A.P."/>
            <person name="Shinohara A."/>
            <person name="Yoshida Y."/>
            <person name="Fujiwara M."/>
            <person name="Mori M."/>
            <person name="Tomita M."/>
            <person name="Arakawa K."/>
        </authorList>
    </citation>
    <scope>NUCLEOTIDE SEQUENCE [LARGE SCALE GENOMIC DNA]</scope>
</reference>
<comment type="caution">
    <text evidence="1">The sequence shown here is derived from an EMBL/GenBank/DDBJ whole genome shotgun (WGS) entry which is preliminary data.</text>
</comment>
<gene>
    <name evidence="1" type="ORF">AVEN_243055_1</name>
</gene>